<evidence type="ECO:0000313" key="3">
    <source>
        <dbReference type="Proteomes" id="UP001334005"/>
    </source>
</evidence>
<dbReference type="Proteomes" id="UP001334005">
    <property type="component" value="Unassembled WGS sequence"/>
</dbReference>
<feature type="transmembrane region" description="Helical" evidence="1">
    <location>
        <begin position="42"/>
        <end position="60"/>
    </location>
</feature>
<evidence type="ECO:0000313" key="2">
    <source>
        <dbReference type="EMBL" id="MEK0250237.1"/>
    </source>
</evidence>
<proteinExistence type="predicted"/>
<evidence type="ECO:0000256" key="1">
    <source>
        <dbReference type="SAM" id="Phobius"/>
    </source>
</evidence>
<dbReference type="RefSeq" id="WP_331835408.1">
    <property type="nucleotide sequence ID" value="NZ_JARXNH020000057.1"/>
</dbReference>
<keyword evidence="1" id="KW-1133">Transmembrane helix</keyword>
<reference evidence="2 3" key="1">
    <citation type="submission" date="2024-03" db="EMBL/GenBank/DDBJ databases">
        <title>Two novel Raoultella species associated with bleeding cankers of broadleaf hosts, Raoultella scottia sp. nov. and Raoultella lignicola sp. nov.</title>
        <authorList>
            <person name="Brady C.L."/>
        </authorList>
    </citation>
    <scope>NUCLEOTIDE SEQUENCE [LARGE SCALE GENOMIC DNA]</scope>
    <source>
        <strain evidence="2 3">BAC 10a-01-01</strain>
    </source>
</reference>
<keyword evidence="1" id="KW-0812">Transmembrane</keyword>
<name>A0ABU8Z9P6_9ENTR</name>
<comment type="caution">
    <text evidence="2">The sequence shown here is derived from an EMBL/GenBank/DDBJ whole genome shotgun (WGS) entry which is preliminary data.</text>
</comment>
<keyword evidence="1" id="KW-0472">Membrane</keyword>
<dbReference type="EMBL" id="JARXNH020000057">
    <property type="protein sequence ID" value="MEK0250237.1"/>
    <property type="molecule type" value="Genomic_DNA"/>
</dbReference>
<protein>
    <submittedName>
        <fullName evidence="2">Uncharacterized protein</fullName>
    </submittedName>
</protein>
<feature type="transmembrane region" description="Helical" evidence="1">
    <location>
        <begin position="12"/>
        <end position="35"/>
    </location>
</feature>
<sequence length="61" mass="6760">MDVLIDSAFEGYFFLFLDMWSVLIVAFIGLALSFYDVLMRKTALSFLLLAVAVGTAGYIVT</sequence>
<organism evidence="2 3">
    <name type="scientific">Raoultella scottii</name>
    <dbReference type="NCBI Taxonomy" id="3040937"/>
    <lineage>
        <taxon>Bacteria</taxon>
        <taxon>Pseudomonadati</taxon>
        <taxon>Pseudomonadota</taxon>
        <taxon>Gammaproteobacteria</taxon>
        <taxon>Enterobacterales</taxon>
        <taxon>Enterobacteriaceae</taxon>
        <taxon>Klebsiella/Raoultella group</taxon>
        <taxon>Raoultella</taxon>
    </lineage>
</organism>
<keyword evidence="3" id="KW-1185">Reference proteome</keyword>
<gene>
    <name evidence="2" type="ORF">QFI66_019300</name>
</gene>
<accession>A0ABU8Z9P6</accession>